<dbReference type="AlphaFoldDB" id="A0A068RY97"/>
<dbReference type="EMBL" id="CBTN010000027">
    <property type="protein sequence ID" value="CDH55113.1"/>
    <property type="molecule type" value="Genomic_DNA"/>
</dbReference>
<proteinExistence type="predicted"/>
<organism evidence="2 3">
    <name type="scientific">Lichtheimia corymbifera JMRC:FSU:9682</name>
    <dbReference type="NCBI Taxonomy" id="1263082"/>
    <lineage>
        <taxon>Eukaryota</taxon>
        <taxon>Fungi</taxon>
        <taxon>Fungi incertae sedis</taxon>
        <taxon>Mucoromycota</taxon>
        <taxon>Mucoromycotina</taxon>
        <taxon>Mucoromycetes</taxon>
        <taxon>Mucorales</taxon>
        <taxon>Lichtheimiaceae</taxon>
        <taxon>Lichtheimia</taxon>
    </lineage>
</organism>
<dbReference type="Proteomes" id="UP000027586">
    <property type="component" value="Unassembled WGS sequence"/>
</dbReference>
<name>A0A068RY97_9FUNG</name>
<comment type="caution">
    <text evidence="2">The sequence shown here is derived from an EMBL/GenBank/DDBJ whole genome shotgun (WGS) entry which is preliminary data.</text>
</comment>
<protein>
    <submittedName>
        <fullName evidence="2">Uncharacterized protein</fullName>
    </submittedName>
</protein>
<evidence type="ECO:0000313" key="3">
    <source>
        <dbReference type="Proteomes" id="UP000027586"/>
    </source>
</evidence>
<evidence type="ECO:0000313" key="2">
    <source>
        <dbReference type="EMBL" id="CDH55113.1"/>
    </source>
</evidence>
<feature type="compositionally biased region" description="Basic and acidic residues" evidence="1">
    <location>
        <begin position="26"/>
        <end position="37"/>
    </location>
</feature>
<keyword evidence="3" id="KW-1185">Reference proteome</keyword>
<reference evidence="2" key="1">
    <citation type="submission" date="2013-08" db="EMBL/GenBank/DDBJ databases">
        <title>Gene expansion shapes genome architecture in the human pathogen Lichtheimia corymbifera: an evolutionary genomics analysis in the ancient terrestrial Mucorales (Mucoromycotina).</title>
        <authorList>
            <person name="Schwartze V.U."/>
            <person name="Winter S."/>
            <person name="Shelest E."/>
            <person name="Marcet-Houben M."/>
            <person name="Horn F."/>
            <person name="Wehner S."/>
            <person name="Hoffmann K."/>
            <person name="Riege K."/>
            <person name="Sammeth M."/>
            <person name="Nowrousian M."/>
            <person name="Valiante V."/>
            <person name="Linde J."/>
            <person name="Jacobsen I.D."/>
            <person name="Marz M."/>
            <person name="Brakhage A.A."/>
            <person name="Gabaldon T."/>
            <person name="Bocker S."/>
            <person name="Voigt K."/>
        </authorList>
    </citation>
    <scope>NUCLEOTIDE SEQUENCE [LARGE SCALE GENOMIC DNA]</scope>
    <source>
        <strain evidence="2">FSU 9682</strain>
    </source>
</reference>
<feature type="region of interest" description="Disordered" evidence="1">
    <location>
        <begin position="1"/>
        <end position="40"/>
    </location>
</feature>
<dbReference type="VEuPathDB" id="FungiDB:LCOR_06294.1"/>
<evidence type="ECO:0000256" key="1">
    <source>
        <dbReference type="SAM" id="MobiDB-lite"/>
    </source>
</evidence>
<gene>
    <name evidence="2" type="ORF">LCOR_06294.1</name>
</gene>
<accession>A0A068RY97</accession>
<sequence length="71" mass="7873">MSPPAKVEKRVQEVDPRSALAGGDIAKSRIDEPDRETCTQGALHPDEQLSSIEDPTFHCRISVTGFFMFLL</sequence>
<feature type="compositionally biased region" description="Basic and acidic residues" evidence="1">
    <location>
        <begin position="1"/>
        <end position="16"/>
    </location>
</feature>